<dbReference type="InterPro" id="IPR022790">
    <property type="entry name" value="GH26_dom"/>
</dbReference>
<dbReference type="InterPro" id="IPR017853">
    <property type="entry name" value="GH"/>
</dbReference>
<name>A0ABY5SI98_9BACL</name>
<gene>
    <name evidence="6" type="ORF">L1F29_09240</name>
</gene>
<dbReference type="Proteomes" id="UP001057877">
    <property type="component" value="Chromosome"/>
</dbReference>
<accession>A0ABY5SI98</accession>
<dbReference type="InterPro" id="IPR000805">
    <property type="entry name" value="Glyco_hydro_26"/>
</dbReference>
<evidence type="ECO:0000256" key="1">
    <source>
        <dbReference type="ARBA" id="ARBA00007754"/>
    </source>
</evidence>
<comment type="similarity">
    <text evidence="1 4">Belongs to the glycosyl hydrolase 26 family.</text>
</comment>
<evidence type="ECO:0000256" key="4">
    <source>
        <dbReference type="PROSITE-ProRule" id="PRU01100"/>
    </source>
</evidence>
<evidence type="ECO:0000313" key="6">
    <source>
        <dbReference type="EMBL" id="UVI31978.1"/>
    </source>
</evidence>
<dbReference type="PRINTS" id="PR00739">
    <property type="entry name" value="GLHYDRLASE26"/>
</dbReference>
<dbReference type="Gene3D" id="3.20.20.80">
    <property type="entry name" value="Glycosidases"/>
    <property type="match status" value="1"/>
</dbReference>
<keyword evidence="3 4" id="KW-0326">Glycosidase</keyword>
<evidence type="ECO:0000313" key="7">
    <source>
        <dbReference type="Proteomes" id="UP001057877"/>
    </source>
</evidence>
<proteinExistence type="inferred from homology"/>
<feature type="active site" description="Nucleophile" evidence="4">
    <location>
        <position position="272"/>
    </location>
</feature>
<dbReference type="PROSITE" id="PS51764">
    <property type="entry name" value="GH26"/>
    <property type="match status" value="1"/>
</dbReference>
<feature type="domain" description="GH26" evidence="5">
    <location>
        <begin position="24"/>
        <end position="333"/>
    </location>
</feature>
<dbReference type="EMBL" id="CP091430">
    <property type="protein sequence ID" value="UVI31978.1"/>
    <property type="molecule type" value="Genomic_DNA"/>
</dbReference>
<dbReference type="PANTHER" id="PTHR40079:SF4">
    <property type="entry name" value="GH26 DOMAIN-CONTAINING PROTEIN-RELATED"/>
    <property type="match status" value="1"/>
</dbReference>
<dbReference type="RefSeq" id="WP_258388038.1">
    <property type="nucleotide sequence ID" value="NZ_CP091430.1"/>
</dbReference>
<evidence type="ECO:0000256" key="3">
    <source>
        <dbReference type="ARBA" id="ARBA00023295"/>
    </source>
</evidence>
<dbReference type="Pfam" id="PF02156">
    <property type="entry name" value="Glyco_hydro_26"/>
    <property type="match status" value="1"/>
</dbReference>
<keyword evidence="2 4" id="KW-0378">Hydrolase</keyword>
<dbReference type="PANTHER" id="PTHR40079">
    <property type="entry name" value="MANNAN ENDO-1,4-BETA-MANNOSIDASE E-RELATED"/>
    <property type="match status" value="1"/>
</dbReference>
<evidence type="ECO:0000256" key="2">
    <source>
        <dbReference type="ARBA" id="ARBA00022801"/>
    </source>
</evidence>
<sequence length="343" mass="39699">MKIQRKRNAHYEVKPALINPQASVNARRLMKYLCDMYGERILSGQQAPGLNPAEIKIVHQETGKYPAVCGFDFMDYSPSRVEFGTSSDETEAAIAWWQEGGIVTFSWHWNAPKDLPNEPPDAMWYSGFYTRATTFDIAKAMNDRTSEDYALIIRDIDAIAVQLKKLQDHDIPVLWRPLHEASGAWFWWGAKGPGPCIMLWRLMYERLTHHHGLHNLIWVWNGQAKDWYPGDEYVDIIGEDVYDKPGQHTSLHERFEQALSYTNESKIIALSENGPIPDPDLLLKDDVLWSWFCTWCGGFVYVQEDDKTTYSESHTKLDKLKKFYSHPLVITREQLPDLKSYPL</sequence>
<evidence type="ECO:0000259" key="5">
    <source>
        <dbReference type="PROSITE" id="PS51764"/>
    </source>
</evidence>
<keyword evidence="7" id="KW-1185">Reference proteome</keyword>
<protein>
    <submittedName>
        <fullName evidence="6">Glycoside hydrolase family 26 protein</fullName>
    </submittedName>
</protein>
<dbReference type="GO" id="GO:0016787">
    <property type="term" value="F:hydrolase activity"/>
    <property type="evidence" value="ECO:0007669"/>
    <property type="project" value="UniProtKB-KW"/>
</dbReference>
<dbReference type="SUPFAM" id="SSF51445">
    <property type="entry name" value="(Trans)glycosidases"/>
    <property type="match status" value="1"/>
</dbReference>
<reference evidence="6" key="1">
    <citation type="submission" date="2022-01" db="EMBL/GenBank/DDBJ databases">
        <title>Paenibacillus spongiae sp. nov., isolated from marine sponge.</title>
        <authorList>
            <person name="Li Z."/>
            <person name="Zhang M."/>
        </authorList>
    </citation>
    <scope>NUCLEOTIDE SEQUENCE</scope>
    <source>
        <strain evidence="6">PHS-Z3</strain>
    </source>
</reference>
<organism evidence="6 7">
    <name type="scientific">Paenibacillus spongiae</name>
    <dbReference type="NCBI Taxonomy" id="2909671"/>
    <lineage>
        <taxon>Bacteria</taxon>
        <taxon>Bacillati</taxon>
        <taxon>Bacillota</taxon>
        <taxon>Bacilli</taxon>
        <taxon>Bacillales</taxon>
        <taxon>Paenibacillaceae</taxon>
        <taxon>Paenibacillus</taxon>
    </lineage>
</organism>
<feature type="active site" description="Proton donor" evidence="4">
    <location>
        <position position="180"/>
    </location>
</feature>